<dbReference type="Pfam" id="PF01682">
    <property type="entry name" value="DB"/>
    <property type="match status" value="1"/>
</dbReference>
<feature type="signal peptide" evidence="1">
    <location>
        <begin position="1"/>
        <end position="25"/>
    </location>
</feature>
<name>A0A085NKU3_9BILA</name>
<dbReference type="EMBL" id="KL367490">
    <property type="protein sequence ID" value="KFD70089.1"/>
    <property type="molecule type" value="Genomic_DNA"/>
</dbReference>
<gene>
    <name evidence="3" type="ORF">M514_02249</name>
</gene>
<accession>A0A085NKU3</accession>
<evidence type="ECO:0000313" key="3">
    <source>
        <dbReference type="EMBL" id="KFD70089.1"/>
    </source>
</evidence>
<proteinExistence type="predicted"/>
<dbReference type="PANTHER" id="PTHR21679">
    <property type="entry name" value="DOMAIN OF UNKNOWN FUNCTION DB DOMAIN-CONTAINING PROTEIN-RELATED"/>
    <property type="match status" value="1"/>
</dbReference>
<feature type="domain" description="Domain of unknown function DB" evidence="2">
    <location>
        <begin position="133"/>
        <end position="230"/>
    </location>
</feature>
<organism evidence="3">
    <name type="scientific">Trichuris suis</name>
    <name type="common">pig whipworm</name>
    <dbReference type="NCBI Taxonomy" id="68888"/>
    <lineage>
        <taxon>Eukaryota</taxon>
        <taxon>Metazoa</taxon>
        <taxon>Ecdysozoa</taxon>
        <taxon>Nematoda</taxon>
        <taxon>Enoplea</taxon>
        <taxon>Dorylaimia</taxon>
        <taxon>Trichinellida</taxon>
        <taxon>Trichuridae</taxon>
        <taxon>Trichuris</taxon>
    </lineage>
</organism>
<evidence type="ECO:0000256" key="1">
    <source>
        <dbReference type="SAM" id="SignalP"/>
    </source>
</evidence>
<feature type="chain" id="PRO_5001796096" description="Domain of unknown function DB domain-containing protein" evidence="1">
    <location>
        <begin position="26"/>
        <end position="235"/>
    </location>
</feature>
<sequence length="235" mass="25885">MSLMNTATDIFLLLICLGSLCPSGALKCEAVGCRYCVTRRMKVSCASFCARCTEQDSAAPEIVVLTFHELNMEEYKGIQWLRVSKMVAIALTLLCDGVSVSWQRSPQGGTCGSPPDYKPCIPLSKANEIFRECCENLNIGPCIRLCHYDVTLNMARHMFDNGICTVEMIPKYLYCASQGKDNMQCCSKMGVFTAGGDRCRKFCDSAGNKDTITTKDVSCASQLSKILNCHWSGLE</sequence>
<evidence type="ECO:0000259" key="2">
    <source>
        <dbReference type="Pfam" id="PF01682"/>
    </source>
</evidence>
<dbReference type="Proteomes" id="UP000030758">
    <property type="component" value="Unassembled WGS sequence"/>
</dbReference>
<reference evidence="3" key="1">
    <citation type="journal article" date="2014" name="Nat. Genet.">
        <title>Genome and transcriptome of the porcine whipworm Trichuris suis.</title>
        <authorList>
            <person name="Jex A.R."/>
            <person name="Nejsum P."/>
            <person name="Schwarz E.M."/>
            <person name="Hu L."/>
            <person name="Young N.D."/>
            <person name="Hall R.S."/>
            <person name="Korhonen P.K."/>
            <person name="Liao S."/>
            <person name="Thamsborg S."/>
            <person name="Xia J."/>
            <person name="Xu P."/>
            <person name="Wang S."/>
            <person name="Scheerlinck J.P."/>
            <person name="Hofmann A."/>
            <person name="Sternberg P.W."/>
            <person name="Wang J."/>
            <person name="Gasser R.B."/>
        </authorList>
    </citation>
    <scope>NUCLEOTIDE SEQUENCE [LARGE SCALE GENOMIC DNA]</scope>
    <source>
        <strain evidence="3">DCEP-RM93F</strain>
    </source>
</reference>
<dbReference type="InterPro" id="IPR002602">
    <property type="entry name" value="DB"/>
</dbReference>
<keyword evidence="1" id="KW-0732">Signal</keyword>
<protein>
    <recommendedName>
        <fullName evidence="2">Domain of unknown function DB domain-containing protein</fullName>
    </recommendedName>
</protein>
<dbReference type="AlphaFoldDB" id="A0A085NKU3"/>